<evidence type="ECO:0000256" key="2">
    <source>
        <dbReference type="ARBA" id="ARBA00009605"/>
    </source>
</evidence>
<proteinExistence type="inferred from homology"/>
<evidence type="ECO:0000256" key="10">
    <source>
        <dbReference type="ARBA" id="ARBA00022840"/>
    </source>
</evidence>
<keyword evidence="8" id="KW-0547">Nucleotide-binding</keyword>
<evidence type="ECO:0000256" key="4">
    <source>
        <dbReference type="ARBA" id="ARBA00022527"/>
    </source>
</evidence>
<keyword evidence="9" id="KW-0418">Kinase</keyword>
<evidence type="ECO:0000256" key="11">
    <source>
        <dbReference type="ARBA" id="ARBA00022989"/>
    </source>
</evidence>
<dbReference type="Gene3D" id="3.30.200.20">
    <property type="entry name" value="Phosphorylase Kinase, domain 1"/>
    <property type="match status" value="1"/>
</dbReference>
<keyword evidence="15" id="KW-1185">Reference proteome</keyword>
<keyword evidence="13" id="KW-0675">Receptor</keyword>
<evidence type="ECO:0000256" key="1">
    <source>
        <dbReference type="ARBA" id="ARBA00004479"/>
    </source>
</evidence>
<protein>
    <recommendedName>
        <fullName evidence="3">receptor protein serine/threonine kinase</fullName>
        <ecNumber evidence="3">2.7.11.30</ecNumber>
    </recommendedName>
</protein>
<dbReference type="RefSeq" id="XP_014667465.1">
    <property type="nucleotide sequence ID" value="XM_014811979.1"/>
</dbReference>
<dbReference type="Pfam" id="PF07714">
    <property type="entry name" value="PK_Tyr_Ser-Thr"/>
    <property type="match status" value="1"/>
</dbReference>
<name>A0ABM1E5J4_PRICU</name>
<evidence type="ECO:0000313" key="16">
    <source>
        <dbReference type="RefSeq" id="XP_014667465.1"/>
    </source>
</evidence>
<dbReference type="Proteomes" id="UP000695022">
    <property type="component" value="Unplaced"/>
</dbReference>
<dbReference type="InterPro" id="IPR001245">
    <property type="entry name" value="Ser-Thr/Tyr_kinase_cat_dom"/>
</dbReference>
<dbReference type="InterPro" id="IPR008271">
    <property type="entry name" value="Ser/Thr_kinase_AS"/>
</dbReference>
<keyword evidence="12" id="KW-0472">Membrane</keyword>
<evidence type="ECO:0000256" key="6">
    <source>
        <dbReference type="ARBA" id="ARBA00022692"/>
    </source>
</evidence>
<dbReference type="SUPFAM" id="SSF56112">
    <property type="entry name" value="Protein kinase-like (PK-like)"/>
    <property type="match status" value="1"/>
</dbReference>
<keyword evidence="7" id="KW-0732">Signal</keyword>
<evidence type="ECO:0000256" key="7">
    <source>
        <dbReference type="ARBA" id="ARBA00022729"/>
    </source>
</evidence>
<dbReference type="InterPro" id="IPR000333">
    <property type="entry name" value="TGFB_receptor"/>
</dbReference>
<dbReference type="EC" id="2.7.11.30" evidence="3"/>
<accession>A0ABM1E5J4</accession>
<dbReference type="GeneID" id="106809036"/>
<keyword evidence="10" id="KW-0067">ATP-binding</keyword>
<evidence type="ECO:0000313" key="15">
    <source>
        <dbReference type="Proteomes" id="UP000695022"/>
    </source>
</evidence>
<evidence type="ECO:0000256" key="9">
    <source>
        <dbReference type="ARBA" id="ARBA00022777"/>
    </source>
</evidence>
<reference evidence="16" key="1">
    <citation type="submission" date="2025-08" db="UniProtKB">
        <authorList>
            <consortium name="RefSeq"/>
        </authorList>
    </citation>
    <scope>IDENTIFICATION</scope>
</reference>
<dbReference type="PANTHER" id="PTHR23255">
    <property type="entry name" value="TRANSFORMING GROWTH FACTOR-BETA RECEPTOR TYPE I AND II"/>
    <property type="match status" value="1"/>
</dbReference>
<dbReference type="Gene3D" id="1.10.510.10">
    <property type="entry name" value="Transferase(Phosphotransferase) domain 1"/>
    <property type="match status" value="1"/>
</dbReference>
<comment type="subcellular location">
    <subcellularLocation>
        <location evidence="1">Membrane</location>
        <topology evidence="1">Single-pass type I membrane protein</topology>
    </subcellularLocation>
</comment>
<evidence type="ECO:0000259" key="14">
    <source>
        <dbReference type="PROSITE" id="PS50011"/>
    </source>
</evidence>
<keyword evidence="11" id="KW-1133">Transmembrane helix</keyword>
<feature type="domain" description="Protein kinase" evidence="14">
    <location>
        <begin position="15"/>
        <end position="198"/>
    </location>
</feature>
<dbReference type="PROSITE" id="PS00108">
    <property type="entry name" value="PROTEIN_KINASE_ST"/>
    <property type="match status" value="1"/>
</dbReference>
<keyword evidence="4" id="KW-0723">Serine/threonine-protein kinase</keyword>
<evidence type="ECO:0000256" key="8">
    <source>
        <dbReference type="ARBA" id="ARBA00022741"/>
    </source>
</evidence>
<keyword evidence="6" id="KW-0812">Transmembrane</keyword>
<comment type="similarity">
    <text evidence="2">Belongs to the protein kinase superfamily. TKL Ser/Thr protein kinase family. TGFB receptor subfamily.</text>
</comment>
<dbReference type="PANTHER" id="PTHR23255:SF72">
    <property type="entry name" value="RECEPTOR PROTEIN SERINE_THREONINE KINASE"/>
    <property type="match status" value="1"/>
</dbReference>
<evidence type="ECO:0000256" key="12">
    <source>
        <dbReference type="ARBA" id="ARBA00023136"/>
    </source>
</evidence>
<dbReference type="InterPro" id="IPR000719">
    <property type="entry name" value="Prot_kinase_dom"/>
</dbReference>
<evidence type="ECO:0000256" key="5">
    <source>
        <dbReference type="ARBA" id="ARBA00022679"/>
    </source>
</evidence>
<dbReference type="SMART" id="SM00220">
    <property type="entry name" value="S_TKc"/>
    <property type="match status" value="1"/>
</dbReference>
<dbReference type="PROSITE" id="PS50011">
    <property type="entry name" value="PROTEIN_KINASE_DOM"/>
    <property type="match status" value="1"/>
</dbReference>
<sequence>MAAGCQTSPRSWGLLCYAVGSGKGKYCEVWHGKWKWGKVAVKIFPSREELQWRREIEIYNTAFLQHENVLAYMGSDLASEGGCTQYWLVMQLHEAGSLYDHLQQVDSVDAERLFCIVGTSLAGLLHLHTRFCGIQGKLAIAHRDLKSRNILVKASGDCCIADFGLSLVQKADGTLDVGDNLIVGTKRCFGAGLPLSLP</sequence>
<keyword evidence="5" id="KW-0808">Transferase</keyword>
<organism evidence="15 16">
    <name type="scientific">Priapulus caudatus</name>
    <name type="common">Priapulid worm</name>
    <dbReference type="NCBI Taxonomy" id="37621"/>
    <lineage>
        <taxon>Eukaryota</taxon>
        <taxon>Metazoa</taxon>
        <taxon>Ecdysozoa</taxon>
        <taxon>Scalidophora</taxon>
        <taxon>Priapulida</taxon>
        <taxon>Priapulimorpha</taxon>
        <taxon>Priapulimorphida</taxon>
        <taxon>Priapulidae</taxon>
        <taxon>Priapulus</taxon>
    </lineage>
</organism>
<evidence type="ECO:0000256" key="3">
    <source>
        <dbReference type="ARBA" id="ARBA00012401"/>
    </source>
</evidence>
<gene>
    <name evidence="16" type="primary">LOC106809036</name>
</gene>
<evidence type="ECO:0000256" key="13">
    <source>
        <dbReference type="ARBA" id="ARBA00023170"/>
    </source>
</evidence>
<dbReference type="InterPro" id="IPR011009">
    <property type="entry name" value="Kinase-like_dom_sf"/>
</dbReference>